<keyword evidence="2 10" id="KW-0723">Serine/threonine-protein kinase</keyword>
<evidence type="ECO:0000256" key="10">
    <source>
        <dbReference type="RuleBase" id="RU000304"/>
    </source>
</evidence>
<evidence type="ECO:0000256" key="8">
    <source>
        <dbReference type="ARBA" id="ARBA00048679"/>
    </source>
</evidence>
<proteinExistence type="inferred from homology"/>
<evidence type="ECO:0000256" key="3">
    <source>
        <dbReference type="ARBA" id="ARBA00022679"/>
    </source>
</evidence>
<dbReference type="Gene3D" id="1.10.510.10">
    <property type="entry name" value="Transferase(Phosphotransferase) domain 1"/>
    <property type="match status" value="1"/>
</dbReference>
<dbReference type="PROSITE" id="PS00108">
    <property type="entry name" value="PROTEIN_KINASE_ST"/>
    <property type="match status" value="1"/>
</dbReference>
<evidence type="ECO:0000256" key="4">
    <source>
        <dbReference type="ARBA" id="ARBA00022741"/>
    </source>
</evidence>
<dbReference type="PROSITE" id="PS00107">
    <property type="entry name" value="PROTEIN_KINASE_ATP"/>
    <property type="match status" value="1"/>
</dbReference>
<dbReference type="GO" id="GO:0007165">
    <property type="term" value="P:signal transduction"/>
    <property type="evidence" value="ECO:0007669"/>
    <property type="project" value="TreeGrafter"/>
</dbReference>
<dbReference type="EMBL" id="HBGF01025559">
    <property type="protein sequence ID" value="CAD9120141.1"/>
    <property type="molecule type" value="Transcribed_RNA"/>
</dbReference>
<dbReference type="PROSITE" id="PS50011">
    <property type="entry name" value="PROTEIN_KINASE_DOM"/>
    <property type="match status" value="1"/>
</dbReference>
<evidence type="ECO:0000313" key="13">
    <source>
        <dbReference type="EMBL" id="CAD9120141.1"/>
    </source>
</evidence>
<evidence type="ECO:0000256" key="11">
    <source>
        <dbReference type="SAM" id="MobiDB-lite"/>
    </source>
</evidence>
<evidence type="ECO:0000256" key="1">
    <source>
        <dbReference type="ARBA" id="ARBA00012513"/>
    </source>
</evidence>
<sequence length="442" mass="48485">MGKKIGKYELGHTLGTGAFSKVKLATDNESGQKWAIKIIDKEQLAREHLEEQLKREIAIMKSLNHPHIVHLREVMQTANHIYMVLEVIKGGELFDRIVESKRFDEATARRFFQQLVAGVRYCHAQGIAHRDIKPENLLLDEHDNLKISDFGLSNLQPTNRAALLQTVCGTPNYVAPEVLKERGYDGFKADAWSCGIVLFVMLAGYLPFDDPNQNALFNKIERGDFRMSRNFTEGAKDLIAKLIVVDPTKRLGLEQVMQHPWFLVDADKALISAGQVKQPTAEEVNGAIADAREPTENPASPAKATPTSATAATAQAGPLDAFAIVSRLTGGIINPHSSGQPEIDSSKKTYHFLIQGTYNDLSQALIGLGSSVKSSGQNEGRGFYNGAHGLLTFHVVCTPTSAPGLSLAEVKRGRGDAIEFQSMMNGMFDKLGPLLRSKPNQD</sequence>
<dbReference type="FunFam" id="3.30.200.20:FF:000042">
    <property type="entry name" value="Aurora kinase A"/>
    <property type="match status" value="1"/>
</dbReference>
<comment type="catalytic activity">
    <reaction evidence="8">
        <text>L-seryl-[protein] + ATP = O-phospho-L-seryl-[protein] + ADP + H(+)</text>
        <dbReference type="Rhea" id="RHEA:17989"/>
        <dbReference type="Rhea" id="RHEA-COMP:9863"/>
        <dbReference type="Rhea" id="RHEA-COMP:11604"/>
        <dbReference type="ChEBI" id="CHEBI:15378"/>
        <dbReference type="ChEBI" id="CHEBI:29999"/>
        <dbReference type="ChEBI" id="CHEBI:30616"/>
        <dbReference type="ChEBI" id="CHEBI:83421"/>
        <dbReference type="ChEBI" id="CHEBI:456216"/>
        <dbReference type="EC" id="2.7.11.1"/>
    </reaction>
</comment>
<dbReference type="AlphaFoldDB" id="A0A7S1M2P9"/>
<dbReference type="SUPFAM" id="SSF56112">
    <property type="entry name" value="Protein kinase-like (PK-like)"/>
    <property type="match status" value="1"/>
</dbReference>
<keyword evidence="6 9" id="KW-0067">ATP-binding</keyword>
<dbReference type="GO" id="GO:0005524">
    <property type="term" value="F:ATP binding"/>
    <property type="evidence" value="ECO:0007669"/>
    <property type="project" value="UniProtKB-UniRule"/>
</dbReference>
<protein>
    <recommendedName>
        <fullName evidence="1">non-specific serine/threonine protein kinase</fullName>
        <ecNumber evidence="1">2.7.11.1</ecNumber>
    </recommendedName>
</protein>
<dbReference type="InterPro" id="IPR017441">
    <property type="entry name" value="Protein_kinase_ATP_BS"/>
</dbReference>
<feature type="region of interest" description="Disordered" evidence="11">
    <location>
        <begin position="291"/>
        <end position="313"/>
    </location>
</feature>
<feature type="binding site" evidence="9">
    <location>
        <position position="37"/>
    </location>
    <ligand>
        <name>ATP</name>
        <dbReference type="ChEBI" id="CHEBI:30616"/>
    </ligand>
</feature>
<keyword evidence="3" id="KW-0808">Transferase</keyword>
<dbReference type="EC" id="2.7.11.1" evidence="1"/>
<evidence type="ECO:0000256" key="9">
    <source>
        <dbReference type="PROSITE-ProRule" id="PRU10141"/>
    </source>
</evidence>
<dbReference type="GO" id="GO:0004674">
    <property type="term" value="F:protein serine/threonine kinase activity"/>
    <property type="evidence" value="ECO:0007669"/>
    <property type="project" value="UniProtKB-KW"/>
</dbReference>
<comment type="catalytic activity">
    <reaction evidence="7">
        <text>L-threonyl-[protein] + ATP = O-phospho-L-threonyl-[protein] + ADP + H(+)</text>
        <dbReference type="Rhea" id="RHEA:46608"/>
        <dbReference type="Rhea" id="RHEA-COMP:11060"/>
        <dbReference type="Rhea" id="RHEA-COMP:11605"/>
        <dbReference type="ChEBI" id="CHEBI:15378"/>
        <dbReference type="ChEBI" id="CHEBI:30013"/>
        <dbReference type="ChEBI" id="CHEBI:30616"/>
        <dbReference type="ChEBI" id="CHEBI:61977"/>
        <dbReference type="ChEBI" id="CHEBI:456216"/>
        <dbReference type="EC" id="2.7.11.1"/>
    </reaction>
</comment>
<feature type="compositionally biased region" description="Low complexity" evidence="11">
    <location>
        <begin position="298"/>
        <end position="313"/>
    </location>
</feature>
<dbReference type="PANTHER" id="PTHR43895">
    <property type="entry name" value="CALCIUM/CALMODULIN-DEPENDENT PROTEIN KINASE KINASE-RELATED"/>
    <property type="match status" value="1"/>
</dbReference>
<comment type="similarity">
    <text evidence="10">Belongs to the protein kinase superfamily.</text>
</comment>
<dbReference type="PANTHER" id="PTHR43895:SF32">
    <property type="entry name" value="SERINE_THREONINE-PROTEIN KINASE CHK1"/>
    <property type="match status" value="1"/>
</dbReference>
<dbReference type="SMART" id="SM00220">
    <property type="entry name" value="S_TKc"/>
    <property type="match status" value="1"/>
</dbReference>
<keyword evidence="5" id="KW-0418">Kinase</keyword>
<keyword evidence="4 9" id="KW-0547">Nucleotide-binding</keyword>
<evidence type="ECO:0000256" key="2">
    <source>
        <dbReference type="ARBA" id="ARBA00022527"/>
    </source>
</evidence>
<accession>A0A7S1M2P9</accession>
<organism evidence="13">
    <name type="scientific">Neobodo designis</name>
    <name type="common">Flagellated protozoan</name>
    <name type="synonym">Bodo designis</name>
    <dbReference type="NCBI Taxonomy" id="312471"/>
    <lineage>
        <taxon>Eukaryota</taxon>
        <taxon>Discoba</taxon>
        <taxon>Euglenozoa</taxon>
        <taxon>Kinetoplastea</taxon>
        <taxon>Metakinetoplastina</taxon>
        <taxon>Neobodonida</taxon>
        <taxon>Neobodo</taxon>
    </lineage>
</organism>
<dbReference type="Pfam" id="PF00069">
    <property type="entry name" value="Pkinase"/>
    <property type="match status" value="1"/>
</dbReference>
<evidence type="ECO:0000256" key="7">
    <source>
        <dbReference type="ARBA" id="ARBA00047899"/>
    </source>
</evidence>
<gene>
    <name evidence="13" type="ORF">NDES1114_LOCUS16901</name>
</gene>
<name>A0A7S1M2P9_NEODS</name>
<dbReference type="InterPro" id="IPR008271">
    <property type="entry name" value="Ser/Thr_kinase_AS"/>
</dbReference>
<dbReference type="FunFam" id="1.10.510.10:FF:000279">
    <property type="entry name" value="Non-specific serine/threonine protein kinase"/>
    <property type="match status" value="1"/>
</dbReference>
<reference evidence="13" key="1">
    <citation type="submission" date="2021-01" db="EMBL/GenBank/DDBJ databases">
        <authorList>
            <person name="Corre E."/>
            <person name="Pelletier E."/>
            <person name="Niang G."/>
            <person name="Scheremetjew M."/>
            <person name="Finn R."/>
            <person name="Kale V."/>
            <person name="Holt S."/>
            <person name="Cochrane G."/>
            <person name="Meng A."/>
            <person name="Brown T."/>
            <person name="Cohen L."/>
        </authorList>
    </citation>
    <scope>NUCLEOTIDE SEQUENCE</scope>
    <source>
        <strain evidence="13">CCAP 1951/1</strain>
    </source>
</reference>
<evidence type="ECO:0000259" key="12">
    <source>
        <dbReference type="PROSITE" id="PS50011"/>
    </source>
</evidence>
<feature type="domain" description="Protein kinase" evidence="12">
    <location>
        <begin position="8"/>
        <end position="262"/>
    </location>
</feature>
<evidence type="ECO:0000256" key="5">
    <source>
        <dbReference type="ARBA" id="ARBA00022777"/>
    </source>
</evidence>
<dbReference type="InterPro" id="IPR000719">
    <property type="entry name" value="Prot_kinase_dom"/>
</dbReference>
<evidence type="ECO:0000256" key="6">
    <source>
        <dbReference type="ARBA" id="ARBA00022840"/>
    </source>
</evidence>
<dbReference type="InterPro" id="IPR011009">
    <property type="entry name" value="Kinase-like_dom_sf"/>
</dbReference>